<comment type="cofactor">
    <cofactor evidence="7">
        <name>FMN</name>
        <dbReference type="ChEBI" id="CHEBI:58210"/>
    </cofactor>
    <text evidence="7">Binds 1 FMN per subunit.</text>
</comment>
<dbReference type="Pfam" id="PF01794">
    <property type="entry name" value="Ferric_reduct"/>
    <property type="match status" value="1"/>
</dbReference>
<feature type="transmembrane region" description="Helical" evidence="7">
    <location>
        <begin position="50"/>
        <end position="68"/>
    </location>
</feature>
<keyword evidence="7" id="KW-0285">Flavoprotein</keyword>
<accession>A0A5C5GHM0</accession>
<comment type="cofactor">
    <cofactor evidence="7">
        <name>heme b</name>
        <dbReference type="ChEBI" id="CHEBI:60344"/>
    </cofactor>
    <text evidence="7">Binds 1 heme b (iron(II)-protoporphyrin IX) group per subunit.</text>
</comment>
<comment type="function">
    <text evidence="7">Part of the MsrPQ system that repairs oxidized periplasmic proteins containing methionine sulfoxide residues (Met-O), using respiratory chain electrons. Thus protects these proteins from oxidative-stress damage caused by reactive species of oxygen and chlorine generated by the host defense mechanisms. MsrPQ is essential for the maintenance of envelope integrity under bleach stress, rescuing a wide series of structurally unrelated periplasmic proteins from methionine oxidation. MsrQ provides electrons for reduction to the reductase catalytic subunit MsrP, using the quinone pool of the respiratory chain.</text>
</comment>
<feature type="domain" description="Ferric oxidoreductase" evidence="8">
    <location>
        <begin position="51"/>
        <end position="161"/>
    </location>
</feature>
<evidence type="ECO:0000256" key="1">
    <source>
        <dbReference type="ARBA" id="ARBA00004141"/>
    </source>
</evidence>
<keyword evidence="7" id="KW-0479">Metal-binding</keyword>
<dbReference type="GO" id="GO:0020037">
    <property type="term" value="F:heme binding"/>
    <property type="evidence" value="ECO:0007669"/>
    <property type="project" value="UniProtKB-UniRule"/>
</dbReference>
<feature type="transmembrane region" description="Helical" evidence="7">
    <location>
        <begin position="80"/>
        <end position="100"/>
    </location>
</feature>
<keyword evidence="7" id="KW-0349">Heme</keyword>
<keyword evidence="6 7" id="KW-0472">Membrane</keyword>
<comment type="similarity">
    <text evidence="7">Belongs to the MsrQ family.</text>
</comment>
<dbReference type="RefSeq" id="WP_140195459.1">
    <property type="nucleotide sequence ID" value="NZ_CP065915.1"/>
</dbReference>
<feature type="transmembrane region" description="Helical" evidence="7">
    <location>
        <begin position="112"/>
        <end position="133"/>
    </location>
</feature>
<organism evidence="9 10">
    <name type="scientific">Pelagovum pacificum</name>
    <dbReference type="NCBI Taxonomy" id="2588711"/>
    <lineage>
        <taxon>Bacteria</taxon>
        <taxon>Pseudomonadati</taxon>
        <taxon>Pseudomonadota</taxon>
        <taxon>Alphaproteobacteria</taxon>
        <taxon>Rhodobacterales</taxon>
        <taxon>Paracoccaceae</taxon>
        <taxon>Pelagovum</taxon>
    </lineage>
</organism>
<keyword evidence="7" id="KW-0288">FMN</keyword>
<dbReference type="GO" id="GO:0010181">
    <property type="term" value="F:FMN binding"/>
    <property type="evidence" value="ECO:0007669"/>
    <property type="project" value="UniProtKB-UniRule"/>
</dbReference>
<dbReference type="PANTHER" id="PTHR36964">
    <property type="entry name" value="PROTEIN-METHIONINE-SULFOXIDE REDUCTASE HEME-BINDING SUBUNIT MSRQ"/>
    <property type="match status" value="1"/>
</dbReference>
<evidence type="ECO:0000256" key="4">
    <source>
        <dbReference type="ARBA" id="ARBA00022989"/>
    </source>
</evidence>
<comment type="subcellular location">
    <subcellularLocation>
        <location evidence="7">Cell membrane</location>
        <topology evidence="7">Multi-pass membrane protein</topology>
    </subcellularLocation>
    <subcellularLocation>
        <location evidence="1">Membrane</location>
        <topology evidence="1">Multi-pass membrane protein</topology>
    </subcellularLocation>
</comment>
<dbReference type="PANTHER" id="PTHR36964:SF1">
    <property type="entry name" value="PROTEIN-METHIONINE-SULFOXIDE REDUCTASE HEME-BINDING SUBUNIT MSRQ"/>
    <property type="match status" value="1"/>
</dbReference>
<evidence type="ECO:0000313" key="9">
    <source>
        <dbReference type="EMBL" id="TNY34262.1"/>
    </source>
</evidence>
<dbReference type="GO" id="GO:0005886">
    <property type="term" value="C:plasma membrane"/>
    <property type="evidence" value="ECO:0007669"/>
    <property type="project" value="UniProtKB-SubCell"/>
</dbReference>
<evidence type="ECO:0000256" key="6">
    <source>
        <dbReference type="ARBA" id="ARBA00023136"/>
    </source>
</evidence>
<feature type="transmembrane region" description="Helical" evidence="7">
    <location>
        <begin position="153"/>
        <end position="170"/>
    </location>
</feature>
<dbReference type="EMBL" id="VFFF01000001">
    <property type="protein sequence ID" value="TNY34262.1"/>
    <property type="molecule type" value="Genomic_DNA"/>
</dbReference>
<dbReference type="GO" id="GO:0016679">
    <property type="term" value="F:oxidoreductase activity, acting on diphenols and related substances as donors"/>
    <property type="evidence" value="ECO:0007669"/>
    <property type="project" value="TreeGrafter"/>
</dbReference>
<proteinExistence type="inferred from homology"/>
<dbReference type="GO" id="GO:0009055">
    <property type="term" value="F:electron transfer activity"/>
    <property type="evidence" value="ECO:0007669"/>
    <property type="project" value="UniProtKB-UniRule"/>
</dbReference>
<keyword evidence="5 7" id="KW-0408">Iron</keyword>
<dbReference type="GO" id="GO:0046872">
    <property type="term" value="F:metal ion binding"/>
    <property type="evidence" value="ECO:0007669"/>
    <property type="project" value="UniProtKB-KW"/>
</dbReference>
<feature type="transmembrane region" description="Helical" evidence="7">
    <location>
        <begin position="12"/>
        <end position="30"/>
    </location>
</feature>
<keyword evidence="4 7" id="KW-1133">Transmembrane helix</keyword>
<reference evidence="9 10" key="1">
    <citation type="submission" date="2019-06" db="EMBL/GenBank/DDBJ databases">
        <title>Genome of new Rhodobacteraceae sp. SM1903.</title>
        <authorList>
            <person name="Ren X."/>
        </authorList>
    </citation>
    <scope>NUCLEOTIDE SEQUENCE [LARGE SCALE GENOMIC DNA]</scope>
    <source>
        <strain evidence="9 10">SM1903</strain>
    </source>
</reference>
<dbReference type="InterPro" id="IPR022837">
    <property type="entry name" value="MsrQ-like"/>
</dbReference>
<protein>
    <recommendedName>
        <fullName evidence="7">Protein-methionine-sulfoxide reductase heme-binding subunit MsrQ</fullName>
    </recommendedName>
    <alternativeName>
        <fullName evidence="7">Flavocytochrome MsrQ</fullName>
    </alternativeName>
</protein>
<sequence length="206" mass="23257">MVQTINGWLRKVPASWPLYIGVSFWAGWVFYRGATGALGPNPVEALEHEYGQLAIKLLILGLAVTPLRKWTGITLLRFRRAIGVSAFFLVLAHFTVWAVLDVQRLAGVWADIVKRPYITIGMAALLLLIPLGVTSNNWSIRKLGRRWRVLHRLVYPAAILAALHYVWLVKGFELEPYIYMAVILVLLAARVDWSRRLAPIFGTSRA</sequence>
<evidence type="ECO:0000256" key="5">
    <source>
        <dbReference type="ARBA" id="ARBA00023004"/>
    </source>
</evidence>
<dbReference type="GO" id="GO:0030091">
    <property type="term" value="P:protein repair"/>
    <property type="evidence" value="ECO:0007669"/>
    <property type="project" value="UniProtKB-UniRule"/>
</dbReference>
<dbReference type="Proteomes" id="UP000314011">
    <property type="component" value="Unassembled WGS sequence"/>
</dbReference>
<evidence type="ECO:0000256" key="3">
    <source>
        <dbReference type="ARBA" id="ARBA00022692"/>
    </source>
</evidence>
<evidence type="ECO:0000256" key="2">
    <source>
        <dbReference type="ARBA" id="ARBA00022448"/>
    </source>
</evidence>
<dbReference type="NCBIfam" id="NF003833">
    <property type="entry name" value="PRK05419.1-5"/>
    <property type="match status" value="1"/>
</dbReference>
<dbReference type="AlphaFoldDB" id="A0A5C5GHM0"/>
<keyword evidence="2 7" id="KW-0813">Transport</keyword>
<name>A0A5C5GHM0_9RHOB</name>
<keyword evidence="7" id="KW-1003">Cell membrane</keyword>
<dbReference type="HAMAP" id="MF_01207">
    <property type="entry name" value="MsrQ"/>
    <property type="match status" value="1"/>
</dbReference>
<evidence type="ECO:0000313" key="10">
    <source>
        <dbReference type="Proteomes" id="UP000314011"/>
    </source>
</evidence>
<evidence type="ECO:0000256" key="7">
    <source>
        <dbReference type="HAMAP-Rule" id="MF_01207"/>
    </source>
</evidence>
<comment type="caution">
    <text evidence="9">The sequence shown here is derived from an EMBL/GenBank/DDBJ whole genome shotgun (WGS) entry which is preliminary data.</text>
</comment>
<keyword evidence="3 7" id="KW-0812">Transmembrane</keyword>
<evidence type="ECO:0000259" key="8">
    <source>
        <dbReference type="Pfam" id="PF01794"/>
    </source>
</evidence>
<feature type="transmembrane region" description="Helical" evidence="7">
    <location>
        <begin position="176"/>
        <end position="193"/>
    </location>
</feature>
<dbReference type="InterPro" id="IPR013130">
    <property type="entry name" value="Fe3_Rdtase_TM_dom"/>
</dbReference>
<keyword evidence="10" id="KW-1185">Reference proteome</keyword>
<gene>
    <name evidence="7 9" type="primary">msrQ</name>
    <name evidence="9" type="ORF">FHY64_13710</name>
</gene>
<keyword evidence="7" id="KW-0249">Electron transport</keyword>
<comment type="subunit">
    <text evidence="7">Heterodimer of a catalytic subunit (MsrP) and a heme-binding subunit (MsrQ).</text>
</comment>
<dbReference type="OrthoDB" id="9788328at2"/>